<evidence type="ECO:0000256" key="1">
    <source>
        <dbReference type="ARBA" id="ARBA00008906"/>
    </source>
</evidence>
<dbReference type="Gene3D" id="3.10.450.90">
    <property type="entry name" value="ArcTGT, C2 domain"/>
    <property type="match status" value="1"/>
</dbReference>
<dbReference type="RefSeq" id="WP_004031916.1">
    <property type="nucleotide sequence ID" value="NZ_AMPO01000013.1"/>
</dbReference>
<evidence type="ECO:0000256" key="2">
    <source>
        <dbReference type="ARBA" id="ARBA00022694"/>
    </source>
</evidence>
<evidence type="ECO:0000313" key="5">
    <source>
        <dbReference type="Proteomes" id="UP000007360"/>
    </source>
</evidence>
<dbReference type="InterPro" id="IPR029402">
    <property type="entry name" value="TGT_C2"/>
</dbReference>
<evidence type="ECO:0000313" key="4">
    <source>
        <dbReference type="EMBL" id="EKF84723.1"/>
    </source>
</evidence>
<comment type="similarity">
    <text evidence="1">Belongs to the archaeosine synthase type 1 family.</text>
</comment>
<protein>
    <submittedName>
        <fullName evidence="4">PUA domain-containing protein</fullName>
    </submittedName>
</protein>
<organism evidence="4 5">
    <name type="scientific">Methanobacterium formicicum (strain DSM 3637 / PP1)</name>
    <dbReference type="NCBI Taxonomy" id="1204725"/>
    <lineage>
        <taxon>Archaea</taxon>
        <taxon>Methanobacteriati</taxon>
        <taxon>Methanobacteriota</taxon>
        <taxon>Methanomada group</taxon>
        <taxon>Methanobacteria</taxon>
        <taxon>Methanobacteriales</taxon>
        <taxon>Methanobacteriaceae</taxon>
        <taxon>Methanobacterium</taxon>
    </lineage>
</organism>
<dbReference type="InterPro" id="IPR002478">
    <property type="entry name" value="PUA"/>
</dbReference>
<dbReference type="InterPro" id="IPR038250">
    <property type="entry name" value="TGT_C2_sf"/>
</dbReference>
<dbReference type="CDD" id="cd21149">
    <property type="entry name" value="PUA_archaeosine_TGT"/>
    <property type="match status" value="1"/>
</dbReference>
<sequence>MIKVLCTTETSLNRPEARRWRERMKLLEPLGEVVVVLPCSMRKPYSASKSHHVFTQATKGLQEAILTSPFGVCPREMEQTYPIQSYDVSTVGDWSREEIKITGECLKEYIGDHKVIAHVAHGYLEVCQEYLPQATFTCQDSKTTSPDSMTNLKNEVRKYNKLKSRARQPHMLRSIARYQFNTRDADQLVPDDYKLRGRFDRRLMQGDEQIAVLHHNNGLYSLNIKGGIILNEIGVNWVEIDFDMKTNTLFAPGVVDAHPGIIPKDEVVIVRKGEVIGVGKAIMTGNEMKKGEKGVAVRVRHRVT</sequence>
<dbReference type="PROSITE" id="PS50890">
    <property type="entry name" value="PUA"/>
    <property type="match status" value="1"/>
</dbReference>
<dbReference type="GO" id="GO:0008033">
    <property type="term" value="P:tRNA processing"/>
    <property type="evidence" value="ECO:0007669"/>
    <property type="project" value="UniProtKB-KW"/>
</dbReference>
<accession>K2QWQ7</accession>
<reference evidence="4 5" key="1">
    <citation type="journal article" date="2012" name="J. Bacteriol.">
        <title>Draft genome sequence of Methanobacterium formicicum DSM 3637, an archaebacterium isolated from the methane producer amoeba Pelomyxa palustris.</title>
        <authorList>
            <person name="Gutierrez G."/>
        </authorList>
    </citation>
    <scope>NUCLEOTIDE SEQUENCE [LARGE SCALE GENOMIC DNA]</scope>
    <source>
        <strain evidence="5">DSM 3637 / PP1</strain>
    </source>
</reference>
<dbReference type="InterPro" id="IPR036895">
    <property type="entry name" value="Uracil-DNA_glycosylase-like_sf"/>
</dbReference>
<dbReference type="InterPro" id="IPR004521">
    <property type="entry name" value="Uncharacterised_CHP00451"/>
</dbReference>
<dbReference type="Pfam" id="PF14810">
    <property type="entry name" value="TGT_C2"/>
    <property type="match status" value="1"/>
</dbReference>
<dbReference type="Pfam" id="PF01472">
    <property type="entry name" value="PUA"/>
    <property type="match status" value="1"/>
</dbReference>
<dbReference type="Gene3D" id="2.30.130.10">
    <property type="entry name" value="PUA domain"/>
    <property type="match status" value="1"/>
</dbReference>
<dbReference type="SUPFAM" id="SSF88697">
    <property type="entry name" value="PUA domain-like"/>
    <property type="match status" value="1"/>
</dbReference>
<evidence type="ECO:0000259" key="3">
    <source>
        <dbReference type="SMART" id="SM00359"/>
    </source>
</evidence>
<proteinExistence type="inferred from homology"/>
<dbReference type="SMART" id="SM00359">
    <property type="entry name" value="PUA"/>
    <property type="match status" value="1"/>
</dbReference>
<dbReference type="InterPro" id="IPR015947">
    <property type="entry name" value="PUA-like_sf"/>
</dbReference>
<gene>
    <name evidence="4" type="ORF">A994_11956</name>
</gene>
<dbReference type="InterPro" id="IPR036974">
    <property type="entry name" value="PUA_sf"/>
</dbReference>
<dbReference type="NCBIfam" id="TIGR00451">
    <property type="entry name" value="unchar_dom_2"/>
    <property type="match status" value="1"/>
</dbReference>
<dbReference type="EMBL" id="AMPO01000013">
    <property type="protein sequence ID" value="EKF84723.1"/>
    <property type="molecule type" value="Genomic_DNA"/>
</dbReference>
<dbReference type="InterPro" id="IPR040777">
    <property type="entry name" value="DUF5591"/>
</dbReference>
<keyword evidence="2" id="KW-0819">tRNA processing</keyword>
<dbReference type="GO" id="GO:0003723">
    <property type="term" value="F:RNA binding"/>
    <property type="evidence" value="ECO:0007669"/>
    <property type="project" value="InterPro"/>
</dbReference>
<name>K2QWQ7_METFP</name>
<feature type="domain" description="PUA" evidence="3">
    <location>
        <begin position="236"/>
        <end position="304"/>
    </location>
</feature>
<dbReference type="Pfam" id="PF17884">
    <property type="entry name" value="DUF5591"/>
    <property type="match status" value="1"/>
</dbReference>
<dbReference type="AlphaFoldDB" id="K2QWQ7"/>
<dbReference type="Proteomes" id="UP000007360">
    <property type="component" value="Unassembled WGS sequence"/>
</dbReference>
<comment type="caution">
    <text evidence="4">The sequence shown here is derived from an EMBL/GenBank/DDBJ whole genome shotgun (WGS) entry which is preliminary data.</text>
</comment>
<dbReference type="SUPFAM" id="SSF52141">
    <property type="entry name" value="Uracil-DNA glycosylase-like"/>
    <property type="match status" value="1"/>
</dbReference>
<dbReference type="Gene3D" id="3.40.50.10630">
    <property type="entry name" value="Uracil-DNA glycosylase-like"/>
    <property type="match status" value="1"/>
</dbReference>
<dbReference type="PATRIC" id="fig|1204725.3.peg.2401"/>
<keyword evidence="5" id="KW-1185">Reference proteome</keyword>